<name>A0AAJ7WSZ0_PETMA</name>
<dbReference type="RefSeq" id="XP_032808672.1">
    <property type="nucleotide sequence ID" value="XM_032952781.1"/>
</dbReference>
<dbReference type="GO" id="GO:0008270">
    <property type="term" value="F:zinc ion binding"/>
    <property type="evidence" value="ECO:0007669"/>
    <property type="project" value="UniProtKB-KW"/>
</dbReference>
<proteinExistence type="inferred from homology"/>
<dbReference type="FunFam" id="3.30.160.60:FF:000303">
    <property type="entry name" value="Zinc finger protein 41"/>
    <property type="match status" value="1"/>
</dbReference>
<dbReference type="SUPFAM" id="SSF57667">
    <property type="entry name" value="beta-beta-alpha zinc fingers"/>
    <property type="match status" value="7"/>
</dbReference>
<dbReference type="PANTHER" id="PTHR16515">
    <property type="entry name" value="PR DOMAIN ZINC FINGER PROTEIN"/>
    <property type="match status" value="1"/>
</dbReference>
<dbReference type="FunFam" id="3.30.160.60:FF:003288">
    <property type="entry name" value="Uncharacterized protein"/>
    <property type="match status" value="2"/>
</dbReference>
<dbReference type="SMART" id="SM00355">
    <property type="entry name" value="ZnF_C2H2"/>
    <property type="match status" value="13"/>
</dbReference>
<feature type="domain" description="C2H2-type" evidence="10">
    <location>
        <begin position="877"/>
        <end position="904"/>
    </location>
</feature>
<dbReference type="PROSITE" id="PS00028">
    <property type="entry name" value="ZINC_FINGER_C2H2_1"/>
    <property type="match status" value="13"/>
</dbReference>
<feature type="domain" description="C2H2-type" evidence="10">
    <location>
        <begin position="347"/>
        <end position="374"/>
    </location>
</feature>
<feature type="region of interest" description="Disordered" evidence="9">
    <location>
        <begin position="703"/>
        <end position="725"/>
    </location>
</feature>
<dbReference type="Pfam" id="PF00096">
    <property type="entry name" value="zf-C2H2"/>
    <property type="match status" value="9"/>
</dbReference>
<feature type="domain" description="C2H2-type" evidence="10">
    <location>
        <begin position="961"/>
        <end position="988"/>
    </location>
</feature>
<feature type="domain" description="C2H2-type" evidence="10">
    <location>
        <begin position="1045"/>
        <end position="1072"/>
    </location>
</feature>
<organism evidence="11 12">
    <name type="scientific">Petromyzon marinus</name>
    <name type="common">Sea lamprey</name>
    <dbReference type="NCBI Taxonomy" id="7757"/>
    <lineage>
        <taxon>Eukaryota</taxon>
        <taxon>Metazoa</taxon>
        <taxon>Chordata</taxon>
        <taxon>Craniata</taxon>
        <taxon>Vertebrata</taxon>
        <taxon>Cyclostomata</taxon>
        <taxon>Hyperoartia</taxon>
        <taxon>Petromyzontiformes</taxon>
        <taxon>Petromyzontidae</taxon>
        <taxon>Petromyzon</taxon>
    </lineage>
</organism>
<feature type="domain" description="C2H2-type" evidence="10">
    <location>
        <begin position="933"/>
        <end position="960"/>
    </location>
</feature>
<evidence type="ECO:0000256" key="6">
    <source>
        <dbReference type="ARBA" id="ARBA00022833"/>
    </source>
</evidence>
<dbReference type="FunFam" id="3.30.160.60:FF:000446">
    <property type="entry name" value="Zinc finger protein"/>
    <property type="match status" value="1"/>
</dbReference>
<protein>
    <submittedName>
        <fullName evidence="12">Uncharacterized protein LOC116941585</fullName>
    </submittedName>
</protein>
<evidence type="ECO:0000256" key="5">
    <source>
        <dbReference type="ARBA" id="ARBA00022771"/>
    </source>
</evidence>
<keyword evidence="7" id="KW-0539">Nucleus</keyword>
<dbReference type="KEGG" id="pmrn:116941585"/>
<dbReference type="GO" id="GO:0010468">
    <property type="term" value="P:regulation of gene expression"/>
    <property type="evidence" value="ECO:0007669"/>
    <property type="project" value="TreeGrafter"/>
</dbReference>
<feature type="region of interest" description="Disordered" evidence="9">
    <location>
        <begin position="824"/>
        <end position="861"/>
    </location>
</feature>
<evidence type="ECO:0000256" key="1">
    <source>
        <dbReference type="ARBA" id="ARBA00004123"/>
    </source>
</evidence>
<feature type="domain" description="C2H2-type" evidence="10">
    <location>
        <begin position="403"/>
        <end position="430"/>
    </location>
</feature>
<dbReference type="AlphaFoldDB" id="A0AAJ7WSZ0"/>
<keyword evidence="4" id="KW-0677">Repeat</keyword>
<feature type="domain" description="C2H2-type" evidence="10">
    <location>
        <begin position="459"/>
        <end position="486"/>
    </location>
</feature>
<evidence type="ECO:0000256" key="3">
    <source>
        <dbReference type="ARBA" id="ARBA00022723"/>
    </source>
</evidence>
<dbReference type="FunFam" id="3.30.160.60:FF:000072">
    <property type="entry name" value="zinc finger protein 143 isoform X1"/>
    <property type="match status" value="1"/>
</dbReference>
<gene>
    <name evidence="12" type="primary">LOC116941585</name>
</gene>
<evidence type="ECO:0000313" key="11">
    <source>
        <dbReference type="Proteomes" id="UP001318040"/>
    </source>
</evidence>
<evidence type="ECO:0000256" key="4">
    <source>
        <dbReference type="ARBA" id="ARBA00022737"/>
    </source>
</evidence>
<dbReference type="InterPro" id="IPR013087">
    <property type="entry name" value="Znf_C2H2_type"/>
</dbReference>
<evidence type="ECO:0000259" key="10">
    <source>
        <dbReference type="PROSITE" id="PS50157"/>
    </source>
</evidence>
<comment type="subcellular location">
    <subcellularLocation>
        <location evidence="1">Nucleus</location>
    </subcellularLocation>
</comment>
<comment type="similarity">
    <text evidence="2">Belongs to the krueppel C2H2-type zinc-finger protein family.</text>
</comment>
<dbReference type="GO" id="GO:1990837">
    <property type="term" value="F:sequence-specific double-stranded DNA binding"/>
    <property type="evidence" value="ECO:0007669"/>
    <property type="project" value="UniProtKB-ARBA"/>
</dbReference>
<feature type="domain" description="C2H2-type" evidence="10">
    <location>
        <begin position="431"/>
        <end position="458"/>
    </location>
</feature>
<dbReference type="FunFam" id="3.30.160.60:FF:000690">
    <property type="entry name" value="Zinc finger protein 354C"/>
    <property type="match status" value="1"/>
</dbReference>
<sequence>MACAVATPVLEPSGDFPAWLETQGVNAEVARAMDSELGIRDYGVLRACVGDGLVRAELLAAARDRLPFGFYAVLRQVVKALRGAELHNDGMPRWDDAATAVKASPGDVTLGGLMDVLLALFSGLSRELLMSVQRLGAMDGLKYEVPSPSAGDAVGHEIMTAEMDRSMENGEIEETPPPDVDDTQPNLPVDRIKMEPFGDAAEFTDNAMLPRTSESGSMMCISNPIFDKVSLESHAALAFKVVNSQQTEDEGCTLAVETAPAPWAEDAIQNEEAASTCAREYVSLPPTEGCSFEPSVVSRNGFLPAAVARSLTIGGSGSYEPGVWFATAEPSRKNKNPTPGRVVQKPYRCEVCGHCFSQGGHLKIHLRTHTGEKPYRCKVCGQTFSQQCSLKRHHRKHTGERPHRCGECGRGFSQPNDLRAHERTHTGEKPYGCQVCGQAFSRSSSMKIHMRTHTGEKPYRCDVCGQAFTRAFSLRFHQRTHGGSGAAPLPPPPPPPPPQMGSFVDGATDVFTRSRPATHVKHNALEPPTLFTHRRSRTRVRFLARGQKQKPRMACAVATPVLEPSGDFPAWLETQGVNAEVARAMDSELGIRDYGVLRACVGDGLVRAELLATARDRLPFGFYAVLRQVVKALRGAEPHDAGTPRWDDAASSPGDVTLGGLVEVLLALFSGLSRELLLSVQKLGEWDGLKLGTVSGSFEDETTEMDRHVENDKPDERSTPIMDDSYGNVAADHVKIESYEDDDAYFSNSILDPQLTEQGSVEYTTKKRFGKRLLESHPDLIIEGVTSLPNAYEVGAGQYASSESEKGEMTEAEEEIAATAVVKAAAQPPRGRRSFPRRQTIGRRVSAKRRQKPSGGDAEPYERKCSLANAASADNPHRCKLCGQVFAQSGQLKAHARTHVGEKSYRCKVCGQAFAQAFGLRRHLQMHSGEKPFCCDVCGHGFSQAFGLKRHQQIHTGERPHRCQLCGSGFSQPCDLKIHLRKHTGEKPFCCKVCGHGFSQRCHLKIHLRKHTGEKPYRCKVCGQCFSQSFSLKRHQQMHTGDRPHRCGECGRGFSQPGDLRAHERTHTGEKPYGCDVCGQTFTRSTGLRFHQRAHVEENV</sequence>
<evidence type="ECO:0000256" key="9">
    <source>
        <dbReference type="SAM" id="MobiDB-lite"/>
    </source>
</evidence>
<dbReference type="FunFam" id="3.30.160.60:FF:000710">
    <property type="entry name" value="Zinc finger protein 768"/>
    <property type="match status" value="1"/>
</dbReference>
<feature type="domain" description="C2H2-type" evidence="10">
    <location>
        <begin position="375"/>
        <end position="402"/>
    </location>
</feature>
<feature type="compositionally biased region" description="Basic and acidic residues" evidence="9">
    <location>
        <begin position="704"/>
        <end position="718"/>
    </location>
</feature>
<evidence type="ECO:0000256" key="2">
    <source>
        <dbReference type="ARBA" id="ARBA00006991"/>
    </source>
</evidence>
<evidence type="ECO:0000256" key="8">
    <source>
        <dbReference type="PROSITE-ProRule" id="PRU00042"/>
    </source>
</evidence>
<dbReference type="FunFam" id="3.30.160.60:FF:002343">
    <property type="entry name" value="Zinc finger protein 33A"/>
    <property type="match status" value="4"/>
</dbReference>
<feature type="domain" description="C2H2-type" evidence="10">
    <location>
        <begin position="1073"/>
        <end position="1100"/>
    </location>
</feature>
<dbReference type="GO" id="GO:0005634">
    <property type="term" value="C:nucleus"/>
    <property type="evidence" value="ECO:0007669"/>
    <property type="project" value="UniProtKB-SubCell"/>
</dbReference>
<dbReference type="PROSITE" id="PS50157">
    <property type="entry name" value="ZINC_FINGER_C2H2_2"/>
    <property type="match status" value="13"/>
</dbReference>
<feature type="domain" description="C2H2-type" evidence="10">
    <location>
        <begin position="1017"/>
        <end position="1044"/>
    </location>
</feature>
<accession>A0AAJ7WSZ0</accession>
<dbReference type="FunFam" id="3.30.160.60:FF:000557">
    <property type="entry name" value="zinc finger and SCAN domain-containing protein 29"/>
    <property type="match status" value="1"/>
</dbReference>
<dbReference type="PANTHER" id="PTHR16515:SF57">
    <property type="entry name" value="ZINC FINGER PROTEIN 154-LIKE"/>
    <property type="match status" value="1"/>
</dbReference>
<keyword evidence="11" id="KW-1185">Reference proteome</keyword>
<keyword evidence="5 8" id="KW-0863">Zinc-finger</keyword>
<evidence type="ECO:0000313" key="12">
    <source>
        <dbReference type="RefSeq" id="XP_032808672.1"/>
    </source>
</evidence>
<dbReference type="Proteomes" id="UP001318040">
    <property type="component" value="Chromosome 1"/>
</dbReference>
<keyword evidence="6" id="KW-0862">Zinc</keyword>
<reference evidence="12" key="1">
    <citation type="submission" date="2025-08" db="UniProtKB">
        <authorList>
            <consortium name="RefSeq"/>
        </authorList>
    </citation>
    <scope>IDENTIFICATION</scope>
    <source>
        <tissue evidence="12">Sperm</tissue>
    </source>
</reference>
<dbReference type="InterPro" id="IPR036236">
    <property type="entry name" value="Znf_C2H2_sf"/>
</dbReference>
<evidence type="ECO:0000256" key="7">
    <source>
        <dbReference type="ARBA" id="ARBA00023242"/>
    </source>
</evidence>
<keyword evidence="3" id="KW-0479">Metal-binding</keyword>
<dbReference type="InterPro" id="IPR050331">
    <property type="entry name" value="Zinc_finger"/>
</dbReference>
<dbReference type="Gene3D" id="3.30.160.60">
    <property type="entry name" value="Classic Zinc Finger"/>
    <property type="match status" value="13"/>
</dbReference>
<dbReference type="FunFam" id="3.30.160.60:FF:000736">
    <property type="entry name" value="Zinc finger protein 423"/>
    <property type="match status" value="1"/>
</dbReference>
<feature type="domain" description="C2H2-type" evidence="10">
    <location>
        <begin position="989"/>
        <end position="1016"/>
    </location>
</feature>
<feature type="domain" description="C2H2-type" evidence="10">
    <location>
        <begin position="905"/>
        <end position="932"/>
    </location>
</feature>